<reference evidence="2 3" key="1">
    <citation type="submission" date="2022-08" db="EMBL/GenBank/DDBJ databases">
        <title>Bacterial and archaeal communities from various locations to study Microbial Dark Matter (Phase II).</title>
        <authorList>
            <person name="Stepanauskas R."/>
        </authorList>
    </citation>
    <scope>NUCLEOTIDE SEQUENCE [LARGE SCALE GENOMIC DNA]</scope>
    <source>
        <strain evidence="2 3">PD1</strain>
    </source>
</reference>
<feature type="domain" description="Amidohydrolase 3" evidence="1">
    <location>
        <begin position="46"/>
        <end position="197"/>
    </location>
</feature>
<sequence length="539" mass="59437">MFDWLIVNGRVIDGTGRPPFFADVGVVGDKIAAVGQLFHAEAKNRIDAMGKFVAPGFIDIHTHFDIALLVHPEAYCSISQGVTTVVIGNCGHSPVPIVEKRRSELRQLLTVIEAGIEWRWERFGDFLDELEAARPAVNVIPLVGHCALRASVVGFENRPAKTDELKAMQRLMEGCMDEGAWGLSSGLIYPPSAFAGIDELVALTEVVARRGGIYATHMRSESDALLTAVVEALQTAIRSGVKLQISHHKASRKPNWGKVEVTLQLIERAALSHDVNFDAYPYTAGSANLSQLLPLWAFEGGPSAMLRRLKDKHQRQQILEALENDESLEWDKVLVASVASDEYRPFQGKAVTEIANQLGLSPAETVLHLIEHEQNAVTMVWFVMDERDVERVITHPLCLVGSDALTIPAPFEPCPLSPVPCPPSSLPYVHPRTYGTFPKVLRWLVKETGKLTWQEAIAKMTGKTAEKLGLKKRGLVREGYFADLVVFDPEQVRDCATYENPHLPAEGIEWVFVNGVPALANGQLTGERTGQVLRFDSSH</sequence>
<dbReference type="CDD" id="cd01297">
    <property type="entry name" value="D-aminoacylase"/>
    <property type="match status" value="1"/>
</dbReference>
<dbReference type="Gene3D" id="3.20.20.140">
    <property type="entry name" value="Metal-dependent hydrolases"/>
    <property type="match status" value="1"/>
</dbReference>
<gene>
    <name evidence="2" type="ORF">M2350_002754</name>
</gene>
<comment type="caution">
    <text evidence="2">The sequence shown here is derived from an EMBL/GenBank/DDBJ whole genome shotgun (WGS) entry which is preliminary data.</text>
</comment>
<evidence type="ECO:0000313" key="2">
    <source>
        <dbReference type="EMBL" id="MCS3920325.1"/>
    </source>
</evidence>
<dbReference type="InterPro" id="IPR032466">
    <property type="entry name" value="Metal_Hydrolase"/>
</dbReference>
<dbReference type="InterPro" id="IPR050378">
    <property type="entry name" value="Metallo-dep_Hydrolases_sf"/>
</dbReference>
<dbReference type="RefSeq" id="WP_259099053.1">
    <property type="nucleotide sequence ID" value="NZ_CP130454.1"/>
</dbReference>
<name>A0ABT2ER38_9BACT</name>
<dbReference type="SUPFAM" id="SSF51338">
    <property type="entry name" value="Composite domain of metallo-dependent hydrolases"/>
    <property type="match status" value="1"/>
</dbReference>
<protein>
    <submittedName>
        <fullName evidence="2">N-acyl-D-amino-acid deacylase</fullName>
        <ecNumber evidence="2">3.5.1.81</ecNumber>
    </submittedName>
</protein>
<dbReference type="Gene3D" id="2.30.40.10">
    <property type="entry name" value="Urease, subunit C, domain 1"/>
    <property type="match status" value="1"/>
</dbReference>
<dbReference type="PANTHER" id="PTHR11647">
    <property type="entry name" value="HYDRANTOINASE/DIHYDROPYRIMIDINASE FAMILY MEMBER"/>
    <property type="match status" value="1"/>
</dbReference>
<feature type="domain" description="Amidohydrolase 3" evidence="1">
    <location>
        <begin position="430"/>
        <end position="516"/>
    </location>
</feature>
<evidence type="ECO:0000313" key="3">
    <source>
        <dbReference type="Proteomes" id="UP001204798"/>
    </source>
</evidence>
<dbReference type="Gene3D" id="3.30.1490.130">
    <property type="entry name" value="D-aminoacylase. Domain 3"/>
    <property type="match status" value="1"/>
</dbReference>
<keyword evidence="3" id="KW-1185">Reference proteome</keyword>
<proteinExistence type="predicted"/>
<dbReference type="GO" id="GO:0047420">
    <property type="term" value="F:N-acyl-D-amino-acid deacylase activity"/>
    <property type="evidence" value="ECO:0007669"/>
    <property type="project" value="UniProtKB-EC"/>
</dbReference>
<dbReference type="InterPro" id="IPR011059">
    <property type="entry name" value="Metal-dep_hydrolase_composite"/>
</dbReference>
<evidence type="ECO:0000259" key="1">
    <source>
        <dbReference type="Pfam" id="PF07969"/>
    </source>
</evidence>
<dbReference type="EMBL" id="JANUCP010000005">
    <property type="protein sequence ID" value="MCS3920325.1"/>
    <property type="molecule type" value="Genomic_DNA"/>
</dbReference>
<dbReference type="InterPro" id="IPR013108">
    <property type="entry name" value="Amidohydro_3"/>
</dbReference>
<dbReference type="PANTHER" id="PTHR11647:SF1">
    <property type="entry name" value="COLLAPSIN RESPONSE MEDIATOR PROTEIN"/>
    <property type="match status" value="1"/>
</dbReference>
<organism evidence="2 3">
    <name type="scientific">Candidatus Fervidibacter sacchari</name>
    <dbReference type="NCBI Taxonomy" id="1448929"/>
    <lineage>
        <taxon>Bacteria</taxon>
        <taxon>Candidatus Fervidibacterota</taxon>
        <taxon>Candidatus Fervidibacter</taxon>
    </lineage>
</organism>
<dbReference type="Proteomes" id="UP001204798">
    <property type="component" value="Unassembled WGS sequence"/>
</dbReference>
<dbReference type="SUPFAM" id="SSF51556">
    <property type="entry name" value="Metallo-dependent hydrolases"/>
    <property type="match status" value="1"/>
</dbReference>
<dbReference type="InterPro" id="IPR023100">
    <property type="entry name" value="D-aminoacylase_insert_dom_sf"/>
</dbReference>
<dbReference type="EC" id="3.5.1.81" evidence="2"/>
<dbReference type="Pfam" id="PF07969">
    <property type="entry name" value="Amidohydro_3"/>
    <property type="match status" value="2"/>
</dbReference>
<keyword evidence="2" id="KW-0378">Hydrolase</keyword>
<accession>A0ABT2ER38</accession>